<dbReference type="PROSITE" id="PS51203">
    <property type="entry name" value="CS"/>
    <property type="match status" value="1"/>
</dbReference>
<dbReference type="InterPro" id="IPR045250">
    <property type="entry name" value="p23-like"/>
</dbReference>
<dbReference type="PANTHER" id="PTHR22932">
    <property type="entry name" value="TELOMERASE-BINDING PROTEIN P23 HSP90 CO-CHAPERONE"/>
    <property type="match status" value="1"/>
</dbReference>
<dbReference type="GO" id="GO:0005634">
    <property type="term" value="C:nucleus"/>
    <property type="evidence" value="ECO:0007669"/>
    <property type="project" value="TreeGrafter"/>
</dbReference>
<accession>A0A7S3D596</accession>
<evidence type="ECO:0000259" key="4">
    <source>
        <dbReference type="PROSITE" id="PS51203"/>
    </source>
</evidence>
<gene>
    <name evidence="5" type="ORF">PBIL07802_LOCUS7485</name>
</gene>
<feature type="signal peptide" evidence="3">
    <location>
        <begin position="1"/>
        <end position="20"/>
    </location>
</feature>
<dbReference type="GO" id="GO:0005829">
    <property type="term" value="C:cytosol"/>
    <property type="evidence" value="ECO:0007669"/>
    <property type="project" value="TreeGrafter"/>
</dbReference>
<keyword evidence="3" id="KW-0732">Signal</keyword>
<feature type="domain" description="CS" evidence="4">
    <location>
        <begin position="143"/>
        <end position="238"/>
    </location>
</feature>
<name>A0A7S3D596_9EUKA</name>
<feature type="chain" id="PRO_5030625305" description="CS domain-containing protein" evidence="3">
    <location>
        <begin position="21"/>
        <end position="389"/>
    </location>
</feature>
<evidence type="ECO:0000313" key="5">
    <source>
        <dbReference type="EMBL" id="CAE0245304.1"/>
    </source>
</evidence>
<dbReference type="SUPFAM" id="SSF49764">
    <property type="entry name" value="HSP20-like chaperones"/>
    <property type="match status" value="1"/>
</dbReference>
<dbReference type="PANTHER" id="PTHR22932:SF1">
    <property type="entry name" value="CO-CHAPERONE PROTEIN DAF-41"/>
    <property type="match status" value="1"/>
</dbReference>
<dbReference type="CDD" id="cd06465">
    <property type="entry name" value="p23_hB-ind1_like"/>
    <property type="match status" value="1"/>
</dbReference>
<feature type="compositionally biased region" description="Polar residues" evidence="2">
    <location>
        <begin position="349"/>
        <end position="358"/>
    </location>
</feature>
<comment type="similarity">
    <text evidence="1">Belongs to the p23/wos2 family.</text>
</comment>
<sequence length="389" mass="43936">MAAFGLFCIFSFLLFTTVSTSSPSSTLARWKLLSIACSDEGRETARSSAFFHFGQNCNNASEAFVGYKLLERARNGSLNVVTVYNTFTSKEKRSSSFLPAVWVSPSGKRREEMMMAMTAEWEEVEVAVKEEEVQPESAWQRTVVEPVVLWAQRKDRIWMTVKVPNVEDERVGIDQTGRVEVEAIGGIPERSHKFELKWQLHDEVNSSASSFNVTRGSRGNIILTIMKKEKGPYWPRLLRSTSKPGTLLVDWKHWMEEEKDGVRWNDLADRPWEWWNHDDEDDEEEEEQERGGASGGHGESRENQPKMGSKKRKEKAENGNVQEVVKQLKEMGVPGEAINVGGGAYEAGSVNSNGKNGQSEGGRSGAKHRKRRKAPSLTKEEMDELKVDF</sequence>
<feature type="compositionally biased region" description="Basic and acidic residues" evidence="2">
    <location>
        <begin position="378"/>
        <end position="389"/>
    </location>
</feature>
<evidence type="ECO:0000256" key="3">
    <source>
        <dbReference type="SAM" id="SignalP"/>
    </source>
</evidence>
<dbReference type="AlphaFoldDB" id="A0A7S3D596"/>
<dbReference type="GO" id="GO:0051879">
    <property type="term" value="F:Hsp90 protein binding"/>
    <property type="evidence" value="ECO:0007669"/>
    <property type="project" value="InterPro"/>
</dbReference>
<proteinExistence type="inferred from homology"/>
<dbReference type="GO" id="GO:0006457">
    <property type="term" value="P:protein folding"/>
    <property type="evidence" value="ECO:0007669"/>
    <property type="project" value="TreeGrafter"/>
</dbReference>
<dbReference type="EMBL" id="HBIB01011540">
    <property type="protein sequence ID" value="CAE0245304.1"/>
    <property type="molecule type" value="Transcribed_RNA"/>
</dbReference>
<feature type="compositionally biased region" description="Acidic residues" evidence="2">
    <location>
        <begin position="278"/>
        <end position="288"/>
    </location>
</feature>
<reference evidence="5" key="1">
    <citation type="submission" date="2021-01" db="EMBL/GenBank/DDBJ databases">
        <authorList>
            <person name="Corre E."/>
            <person name="Pelletier E."/>
            <person name="Niang G."/>
            <person name="Scheremetjew M."/>
            <person name="Finn R."/>
            <person name="Kale V."/>
            <person name="Holt S."/>
            <person name="Cochrane G."/>
            <person name="Meng A."/>
            <person name="Brown T."/>
            <person name="Cohen L."/>
        </authorList>
    </citation>
    <scope>NUCLEOTIDE SEQUENCE</scope>
    <source>
        <strain evidence="5">NIES-2562</strain>
    </source>
</reference>
<dbReference type="Gene3D" id="2.60.40.790">
    <property type="match status" value="1"/>
</dbReference>
<feature type="region of interest" description="Disordered" evidence="2">
    <location>
        <begin position="277"/>
        <end position="389"/>
    </location>
</feature>
<protein>
    <recommendedName>
        <fullName evidence="4">CS domain-containing protein</fullName>
    </recommendedName>
</protein>
<dbReference type="InterPro" id="IPR008978">
    <property type="entry name" value="HSP20-like_chaperone"/>
</dbReference>
<feature type="compositionally biased region" description="Basic residues" evidence="2">
    <location>
        <begin position="365"/>
        <end position="374"/>
    </location>
</feature>
<organism evidence="5">
    <name type="scientific">Palpitomonas bilix</name>
    <dbReference type="NCBI Taxonomy" id="652834"/>
    <lineage>
        <taxon>Eukaryota</taxon>
        <taxon>Eukaryota incertae sedis</taxon>
    </lineage>
</organism>
<evidence type="ECO:0000256" key="2">
    <source>
        <dbReference type="SAM" id="MobiDB-lite"/>
    </source>
</evidence>
<evidence type="ECO:0000256" key="1">
    <source>
        <dbReference type="ARBA" id="ARBA00025733"/>
    </source>
</evidence>
<dbReference type="GO" id="GO:0051131">
    <property type="term" value="P:chaperone-mediated protein complex assembly"/>
    <property type="evidence" value="ECO:0007669"/>
    <property type="project" value="TreeGrafter"/>
</dbReference>
<dbReference type="InterPro" id="IPR007052">
    <property type="entry name" value="CS_dom"/>
</dbReference>
<dbReference type="GO" id="GO:0051087">
    <property type="term" value="F:protein-folding chaperone binding"/>
    <property type="evidence" value="ECO:0007669"/>
    <property type="project" value="TreeGrafter"/>
</dbReference>